<dbReference type="NCBIfam" id="TIGR00525">
    <property type="entry name" value="folB"/>
    <property type="match status" value="1"/>
</dbReference>
<dbReference type="SMART" id="SM00905">
    <property type="entry name" value="FolB"/>
    <property type="match status" value="1"/>
</dbReference>
<dbReference type="OrthoDB" id="9803748at2"/>
<keyword evidence="4 6" id="KW-0289">Folate biosynthesis</keyword>
<evidence type="ECO:0000256" key="2">
    <source>
        <dbReference type="ARBA" id="ARBA00005013"/>
    </source>
</evidence>
<dbReference type="GO" id="GO:0046656">
    <property type="term" value="P:folic acid biosynthetic process"/>
    <property type="evidence" value="ECO:0007669"/>
    <property type="project" value="UniProtKB-UniRule"/>
</dbReference>
<dbReference type="Gene3D" id="3.30.1130.10">
    <property type="match status" value="1"/>
</dbReference>
<accession>A0A419W8K4</accession>
<sequence length="117" mass="13213">MPGIIELEGMEFYAYHGHYQTEKQVGAKFIVAATIHTDCTKAGETDQLDDALNYQKIYDIIKEEMAIPSALLEHVCTRILDHIYRSFPTIEKATIKLSKMNPPMGGQLEKVSVLLSR</sequence>
<dbReference type="UniPathway" id="UPA00077">
    <property type="reaction ID" value="UER00154"/>
</dbReference>
<comment type="caution">
    <text evidence="8">The sequence shown here is derived from an EMBL/GenBank/DDBJ whole genome shotgun (WGS) entry which is preliminary data.</text>
</comment>
<dbReference type="PANTHER" id="PTHR42844">
    <property type="entry name" value="DIHYDRONEOPTERIN ALDOLASE 1-RELATED"/>
    <property type="match status" value="1"/>
</dbReference>
<dbReference type="RefSeq" id="WP_120273057.1">
    <property type="nucleotide sequence ID" value="NZ_RAPN01000001.1"/>
</dbReference>
<evidence type="ECO:0000313" key="9">
    <source>
        <dbReference type="Proteomes" id="UP000283387"/>
    </source>
</evidence>
<keyword evidence="9" id="KW-1185">Reference proteome</keyword>
<feature type="domain" description="Dihydroneopterin aldolase/epimerase" evidence="7">
    <location>
        <begin position="5"/>
        <end position="117"/>
    </location>
</feature>
<dbReference type="GO" id="GO:0005737">
    <property type="term" value="C:cytoplasm"/>
    <property type="evidence" value="ECO:0007669"/>
    <property type="project" value="TreeGrafter"/>
</dbReference>
<dbReference type="InterPro" id="IPR006156">
    <property type="entry name" value="Dihydroneopterin_aldolase"/>
</dbReference>
<protein>
    <recommendedName>
        <fullName evidence="6">7,8-dihydroneopterin aldolase</fullName>
        <ecNumber evidence="6">4.1.2.25</ecNumber>
    </recommendedName>
</protein>
<dbReference type="GO" id="GO:0004150">
    <property type="term" value="F:dihydroneopterin aldolase activity"/>
    <property type="evidence" value="ECO:0007669"/>
    <property type="project" value="UniProtKB-UniRule"/>
</dbReference>
<comment type="function">
    <text evidence="6">Catalyzes the conversion of 7,8-dihydroneopterin to 6-hydroxymethyl-7,8-dihydropterin.</text>
</comment>
<dbReference type="PANTHER" id="PTHR42844:SF1">
    <property type="entry name" value="DIHYDRONEOPTERIN ALDOLASE 1-RELATED"/>
    <property type="match status" value="1"/>
</dbReference>
<dbReference type="EMBL" id="RAPN01000001">
    <property type="protein sequence ID" value="RKD91785.1"/>
    <property type="molecule type" value="Genomic_DNA"/>
</dbReference>
<evidence type="ECO:0000256" key="6">
    <source>
        <dbReference type="RuleBase" id="RU362079"/>
    </source>
</evidence>
<dbReference type="AlphaFoldDB" id="A0A419W8K4"/>
<dbReference type="EC" id="4.1.2.25" evidence="6"/>
<evidence type="ECO:0000256" key="4">
    <source>
        <dbReference type="ARBA" id="ARBA00022909"/>
    </source>
</evidence>
<dbReference type="InterPro" id="IPR043133">
    <property type="entry name" value="GTP-CH-I_C/QueF"/>
</dbReference>
<comment type="similarity">
    <text evidence="3 6">Belongs to the DHNA family.</text>
</comment>
<dbReference type="GO" id="GO:0046654">
    <property type="term" value="P:tetrahydrofolate biosynthetic process"/>
    <property type="evidence" value="ECO:0007669"/>
    <property type="project" value="UniProtKB-UniRule"/>
</dbReference>
<comment type="catalytic activity">
    <reaction evidence="1 6">
        <text>7,8-dihydroneopterin = 6-hydroxymethyl-7,8-dihydropterin + glycolaldehyde</text>
        <dbReference type="Rhea" id="RHEA:10540"/>
        <dbReference type="ChEBI" id="CHEBI:17001"/>
        <dbReference type="ChEBI" id="CHEBI:17071"/>
        <dbReference type="ChEBI" id="CHEBI:44841"/>
        <dbReference type="EC" id="4.1.2.25"/>
    </reaction>
</comment>
<dbReference type="NCBIfam" id="TIGR00526">
    <property type="entry name" value="folB_dom"/>
    <property type="match status" value="1"/>
</dbReference>
<evidence type="ECO:0000259" key="7">
    <source>
        <dbReference type="SMART" id="SM00905"/>
    </source>
</evidence>
<proteinExistence type="inferred from homology"/>
<name>A0A419W8K4_9BACT</name>
<comment type="pathway">
    <text evidence="2 6">Cofactor biosynthesis; tetrahydrofolate biosynthesis; 2-amino-4-hydroxy-6-hydroxymethyl-7,8-dihydropteridine diphosphate from 7,8-dihydroneopterin triphosphate: step 3/4.</text>
</comment>
<evidence type="ECO:0000256" key="1">
    <source>
        <dbReference type="ARBA" id="ARBA00001353"/>
    </source>
</evidence>
<dbReference type="SUPFAM" id="SSF55620">
    <property type="entry name" value="Tetrahydrobiopterin biosynthesis enzymes-like"/>
    <property type="match status" value="1"/>
</dbReference>
<dbReference type="Proteomes" id="UP000283387">
    <property type="component" value="Unassembled WGS sequence"/>
</dbReference>
<dbReference type="Pfam" id="PF02152">
    <property type="entry name" value="FolB"/>
    <property type="match status" value="1"/>
</dbReference>
<evidence type="ECO:0000313" key="8">
    <source>
        <dbReference type="EMBL" id="RKD91785.1"/>
    </source>
</evidence>
<evidence type="ECO:0000256" key="3">
    <source>
        <dbReference type="ARBA" id="ARBA00005708"/>
    </source>
</evidence>
<keyword evidence="5 6" id="KW-0456">Lyase</keyword>
<gene>
    <name evidence="8" type="ORF">BC643_2150</name>
</gene>
<evidence type="ECO:0000256" key="5">
    <source>
        <dbReference type="ARBA" id="ARBA00023239"/>
    </source>
</evidence>
<reference evidence="8 9" key="1">
    <citation type="submission" date="2018-09" db="EMBL/GenBank/DDBJ databases">
        <title>Genomic Encyclopedia of Archaeal and Bacterial Type Strains, Phase II (KMG-II): from individual species to whole genera.</title>
        <authorList>
            <person name="Goeker M."/>
        </authorList>
    </citation>
    <scope>NUCLEOTIDE SEQUENCE [LARGE SCALE GENOMIC DNA]</scope>
    <source>
        <strain evidence="8 9">DSM 27148</strain>
    </source>
</reference>
<dbReference type="InterPro" id="IPR006157">
    <property type="entry name" value="FolB_dom"/>
</dbReference>
<organism evidence="8 9">
    <name type="scientific">Mangrovibacterium diazotrophicum</name>
    <dbReference type="NCBI Taxonomy" id="1261403"/>
    <lineage>
        <taxon>Bacteria</taxon>
        <taxon>Pseudomonadati</taxon>
        <taxon>Bacteroidota</taxon>
        <taxon>Bacteroidia</taxon>
        <taxon>Marinilabiliales</taxon>
        <taxon>Prolixibacteraceae</taxon>
        <taxon>Mangrovibacterium</taxon>
    </lineage>
</organism>